<dbReference type="GeneID" id="91105547"/>
<feature type="chain" id="PRO_5043522768" evidence="1">
    <location>
        <begin position="21"/>
        <end position="184"/>
    </location>
</feature>
<dbReference type="Proteomes" id="UP001358614">
    <property type="component" value="Chromosome 2"/>
</dbReference>
<sequence>MLFNIPIIISILSLGSVALAAPAPSELSQRGDGSAEIVLGLPAGSRMVDGDDTSVGVMGGTGKDFILQWPKETLDKIGNNEHTEKAVWWDVFESPEKSVMKWHIKCRARISSNFANSYRFDLLTTAPWKNSKGDVSSDAAAFGCFLGESECYSDCENFPRIKYVSLQISNISNTGLAPRPPREA</sequence>
<dbReference type="EMBL" id="CP144090">
    <property type="protein sequence ID" value="WWD08633.1"/>
    <property type="molecule type" value="Genomic_DNA"/>
</dbReference>
<evidence type="ECO:0000256" key="1">
    <source>
        <dbReference type="SAM" id="SignalP"/>
    </source>
</evidence>
<evidence type="ECO:0000313" key="3">
    <source>
        <dbReference type="Proteomes" id="UP001358614"/>
    </source>
</evidence>
<dbReference type="RefSeq" id="XP_066086600.1">
    <property type="nucleotide sequence ID" value="XM_066230503.1"/>
</dbReference>
<proteinExistence type="predicted"/>
<accession>A0AAX4KTL3</accession>
<dbReference type="AlphaFoldDB" id="A0AAX4KTL3"/>
<gene>
    <name evidence="2" type="ORF">V865_006746</name>
</gene>
<feature type="signal peptide" evidence="1">
    <location>
        <begin position="1"/>
        <end position="20"/>
    </location>
</feature>
<dbReference type="KEGG" id="ker:91105547"/>
<reference evidence="2 3" key="1">
    <citation type="submission" date="2024-01" db="EMBL/GenBank/DDBJ databases">
        <title>Comparative genomics of Cryptococcus and Kwoniella reveals pathogenesis evolution and contrasting modes of karyotype evolution via chromosome fusion or intercentromeric recombination.</title>
        <authorList>
            <person name="Coelho M.A."/>
            <person name="David-Palma M."/>
            <person name="Shea T."/>
            <person name="Bowers K."/>
            <person name="McGinley-Smith S."/>
            <person name="Mohammad A.W."/>
            <person name="Gnirke A."/>
            <person name="Yurkov A.M."/>
            <person name="Nowrousian M."/>
            <person name="Sun S."/>
            <person name="Cuomo C.A."/>
            <person name="Heitman J."/>
        </authorList>
    </citation>
    <scope>NUCLEOTIDE SEQUENCE [LARGE SCALE GENOMIC DNA]</scope>
    <source>
        <strain evidence="2 3">PYCC6329</strain>
    </source>
</reference>
<evidence type="ECO:0000313" key="2">
    <source>
        <dbReference type="EMBL" id="WWD08633.1"/>
    </source>
</evidence>
<name>A0AAX4KTL3_9TREE</name>
<keyword evidence="1" id="KW-0732">Signal</keyword>
<protein>
    <submittedName>
        <fullName evidence="2">Uncharacterized protein</fullName>
    </submittedName>
</protein>
<keyword evidence="3" id="KW-1185">Reference proteome</keyword>
<organism evidence="2 3">
    <name type="scientific">Kwoniella europaea PYCC6329</name>
    <dbReference type="NCBI Taxonomy" id="1423913"/>
    <lineage>
        <taxon>Eukaryota</taxon>
        <taxon>Fungi</taxon>
        <taxon>Dikarya</taxon>
        <taxon>Basidiomycota</taxon>
        <taxon>Agaricomycotina</taxon>
        <taxon>Tremellomycetes</taxon>
        <taxon>Tremellales</taxon>
        <taxon>Cryptococcaceae</taxon>
        <taxon>Kwoniella</taxon>
    </lineage>
</organism>